<organism evidence="5 6">
    <name type="scientific">Candidatus Cryptobacteroides intestinigallinarum</name>
    <dbReference type="NCBI Taxonomy" id="2840767"/>
    <lineage>
        <taxon>Bacteria</taxon>
        <taxon>Pseudomonadati</taxon>
        <taxon>Bacteroidota</taxon>
        <taxon>Bacteroidia</taxon>
        <taxon>Bacteroidales</taxon>
        <taxon>Candidatus Cryptobacteroides</taxon>
    </lineage>
</organism>
<protein>
    <submittedName>
        <fullName evidence="5">Choloylglycine hydrolase family protein</fullName>
    </submittedName>
</protein>
<keyword evidence="3" id="KW-0732">Signal</keyword>
<dbReference type="InterPro" id="IPR029055">
    <property type="entry name" value="Ntn_hydrolases_N"/>
</dbReference>
<reference evidence="5" key="2">
    <citation type="journal article" date="2021" name="PeerJ">
        <title>Extensive microbial diversity within the chicken gut microbiome revealed by metagenomics and culture.</title>
        <authorList>
            <person name="Gilroy R."/>
            <person name="Ravi A."/>
            <person name="Getino M."/>
            <person name="Pursley I."/>
            <person name="Horton D.L."/>
            <person name="Alikhan N.F."/>
            <person name="Baker D."/>
            <person name="Gharbi K."/>
            <person name="Hall N."/>
            <person name="Watson M."/>
            <person name="Adriaenssens E.M."/>
            <person name="Foster-Nyarko E."/>
            <person name="Jarju S."/>
            <person name="Secka A."/>
            <person name="Antonio M."/>
            <person name="Oren A."/>
            <person name="Chaudhuri R.R."/>
            <person name="La Ragione R."/>
            <person name="Hildebrand F."/>
            <person name="Pallen M.J."/>
        </authorList>
    </citation>
    <scope>NUCLEOTIDE SEQUENCE</scope>
    <source>
        <strain evidence="5">B1-3475</strain>
    </source>
</reference>
<dbReference type="InterPro" id="IPR029132">
    <property type="entry name" value="CBAH/NAAA_C"/>
</dbReference>
<dbReference type="Proteomes" id="UP000823617">
    <property type="component" value="Unassembled WGS sequence"/>
</dbReference>
<dbReference type="PANTHER" id="PTHR35527">
    <property type="entry name" value="CHOLOYLGLYCINE HYDROLASE"/>
    <property type="match status" value="1"/>
</dbReference>
<dbReference type="EMBL" id="JADIMK010000095">
    <property type="protein sequence ID" value="MBO8456455.1"/>
    <property type="molecule type" value="Genomic_DNA"/>
</dbReference>
<feature type="signal peptide" evidence="3">
    <location>
        <begin position="1"/>
        <end position="21"/>
    </location>
</feature>
<dbReference type="CDD" id="cd00542">
    <property type="entry name" value="Ntn_PVA"/>
    <property type="match status" value="1"/>
</dbReference>
<evidence type="ECO:0000256" key="2">
    <source>
        <dbReference type="ARBA" id="ARBA00022801"/>
    </source>
</evidence>
<dbReference type="SUPFAM" id="SSF56235">
    <property type="entry name" value="N-terminal nucleophile aminohydrolases (Ntn hydrolases)"/>
    <property type="match status" value="1"/>
</dbReference>
<sequence>MRKTSIVLAAAVLCAGFLSVAVDLMACTGISLKAKDGGNVYARTCEWGGSDLESRYVIIPRNSVTVSLTPDGQNGLKYTSKYGYVGISVSQDSFVTEGLNETGLSAGLFFFPGYGQYEAYDSTKTSSSIVDVELTGWILANFSSIDEVKEAIGDIHVVALSAQSGTAHWRIAEPSGRQVVLEITDGTPHFFENKLGVLTNSPGFEWQMTNLNNYVNIFTGSAKPLQLTDEVTLSQFGAGAGLHGLPGDITPPSRFVRAAFYKATAPQYETSEETVIETFQILNNFDIPIGIEHTPGQAPEALPSATQWTTSTDPKDMRFYYRTAWNSTIRCIDLKTIDFSKVTKQVYPLDKVREQPVEMIKVRNK</sequence>
<evidence type="ECO:0000313" key="5">
    <source>
        <dbReference type="EMBL" id="MBO8456455.1"/>
    </source>
</evidence>
<feature type="domain" description="Choloylglycine hydrolase/NAAA C-terminal" evidence="4">
    <location>
        <begin position="27"/>
        <end position="337"/>
    </location>
</feature>
<keyword evidence="2 5" id="KW-0378">Hydrolase</keyword>
<gene>
    <name evidence="5" type="ORF">IAC08_08680</name>
</gene>
<dbReference type="Pfam" id="PF02275">
    <property type="entry name" value="CBAH"/>
    <property type="match status" value="1"/>
</dbReference>
<evidence type="ECO:0000256" key="1">
    <source>
        <dbReference type="ARBA" id="ARBA00006625"/>
    </source>
</evidence>
<evidence type="ECO:0000256" key="3">
    <source>
        <dbReference type="SAM" id="SignalP"/>
    </source>
</evidence>
<dbReference type="AlphaFoldDB" id="A0A9D9N183"/>
<feature type="chain" id="PRO_5039062113" evidence="3">
    <location>
        <begin position="22"/>
        <end position="365"/>
    </location>
</feature>
<evidence type="ECO:0000259" key="4">
    <source>
        <dbReference type="Pfam" id="PF02275"/>
    </source>
</evidence>
<dbReference type="GO" id="GO:0016787">
    <property type="term" value="F:hydrolase activity"/>
    <property type="evidence" value="ECO:0007669"/>
    <property type="project" value="UniProtKB-KW"/>
</dbReference>
<comment type="similarity">
    <text evidence="1">Belongs to the peptidase C59 family.</text>
</comment>
<reference evidence="5" key="1">
    <citation type="submission" date="2020-10" db="EMBL/GenBank/DDBJ databases">
        <authorList>
            <person name="Gilroy R."/>
        </authorList>
    </citation>
    <scope>NUCLEOTIDE SEQUENCE</scope>
    <source>
        <strain evidence="5">B1-3475</strain>
    </source>
</reference>
<dbReference type="Gene3D" id="3.60.60.10">
    <property type="entry name" value="Penicillin V Acylase, Chain A"/>
    <property type="match status" value="1"/>
</dbReference>
<comment type="caution">
    <text evidence="5">The sequence shown here is derived from an EMBL/GenBank/DDBJ whole genome shotgun (WGS) entry which is preliminary data.</text>
</comment>
<accession>A0A9D9N183</accession>
<evidence type="ECO:0000313" key="6">
    <source>
        <dbReference type="Proteomes" id="UP000823617"/>
    </source>
</evidence>
<proteinExistence type="inferred from homology"/>
<name>A0A9D9N183_9BACT</name>
<dbReference type="PANTHER" id="PTHR35527:SF2">
    <property type="entry name" value="HYDROLASE"/>
    <property type="match status" value="1"/>
</dbReference>
<dbReference type="InterPro" id="IPR052193">
    <property type="entry name" value="Peptidase_C59"/>
</dbReference>